<dbReference type="InterPro" id="IPR037185">
    <property type="entry name" value="EmrE-like"/>
</dbReference>
<dbReference type="OrthoDB" id="9790852at2"/>
<feature type="domain" description="EamA" evidence="3">
    <location>
        <begin position="16"/>
        <end position="147"/>
    </location>
</feature>
<feature type="transmembrane region" description="Helical" evidence="2">
    <location>
        <begin position="226"/>
        <end position="248"/>
    </location>
</feature>
<organism evidence="4 5">
    <name type="scientific">Planktothrix tepida PCC 9214</name>
    <dbReference type="NCBI Taxonomy" id="671072"/>
    <lineage>
        <taxon>Bacteria</taxon>
        <taxon>Bacillati</taxon>
        <taxon>Cyanobacteriota</taxon>
        <taxon>Cyanophyceae</taxon>
        <taxon>Oscillatoriophycideae</taxon>
        <taxon>Oscillatoriales</taxon>
        <taxon>Microcoleaceae</taxon>
        <taxon>Planktothrix</taxon>
    </lineage>
</organism>
<feature type="transmembrane region" description="Helical" evidence="2">
    <location>
        <begin position="12"/>
        <end position="34"/>
    </location>
</feature>
<evidence type="ECO:0000256" key="2">
    <source>
        <dbReference type="SAM" id="Phobius"/>
    </source>
</evidence>
<dbReference type="PANTHER" id="PTHR22911:SF76">
    <property type="entry name" value="EAMA DOMAIN-CONTAINING PROTEIN"/>
    <property type="match status" value="1"/>
</dbReference>
<evidence type="ECO:0000256" key="1">
    <source>
        <dbReference type="ARBA" id="ARBA00007362"/>
    </source>
</evidence>
<dbReference type="SUPFAM" id="SSF103481">
    <property type="entry name" value="Multidrug resistance efflux transporter EmrE"/>
    <property type="match status" value="2"/>
</dbReference>
<keyword evidence="2" id="KW-0472">Membrane</keyword>
<evidence type="ECO:0000313" key="5">
    <source>
        <dbReference type="Proteomes" id="UP000184315"/>
    </source>
</evidence>
<sequence length="301" mass="31829">MQGFSSASPGLIWGVVIVGVMAISVGSILVRLALNAADQSGIGFSLVMAAIRLTGASLIVLPTALKVQWRSLSFQAFSYAVAAGCCLAFHFATWITSLSYTSIAASTTLVTTTPIWVAILSRFWLKEKLSSLKIIGIGIAFLGGIMIGLSDTQGGDFYSNPFLGNSLALIGAWAVSFYLMFGREAQQRGFSLGGYVIVAYTVASMILLPLPLMLGVGYTDYPAKVYLYLLLMAIVPQLVGHTSFNWAINQISPTLVTLAILLEPIGASFLGYLCFNEVPPLAVLIGGIIVLTGVAIAVINS</sequence>
<dbReference type="Pfam" id="PF00892">
    <property type="entry name" value="EamA"/>
    <property type="match status" value="2"/>
</dbReference>
<dbReference type="RefSeq" id="WP_072717354.1">
    <property type="nucleotide sequence ID" value="NZ_LN889768.1"/>
</dbReference>
<proteinExistence type="inferred from homology"/>
<feature type="transmembrane region" description="Helical" evidence="2">
    <location>
        <begin position="132"/>
        <end position="150"/>
    </location>
</feature>
<feature type="domain" description="EamA" evidence="3">
    <location>
        <begin position="163"/>
        <end position="298"/>
    </location>
</feature>
<dbReference type="GO" id="GO:0016020">
    <property type="term" value="C:membrane"/>
    <property type="evidence" value="ECO:0007669"/>
    <property type="project" value="InterPro"/>
</dbReference>
<accession>A0A1J1LCV5</accession>
<feature type="transmembrane region" description="Helical" evidence="2">
    <location>
        <begin position="281"/>
        <end position="299"/>
    </location>
</feature>
<feature type="transmembrane region" description="Helical" evidence="2">
    <location>
        <begin position="40"/>
        <end position="65"/>
    </location>
</feature>
<feature type="transmembrane region" description="Helical" evidence="2">
    <location>
        <begin position="193"/>
        <end position="214"/>
    </location>
</feature>
<name>A0A1J1LCV5_9CYAN</name>
<protein>
    <submittedName>
        <fullName evidence="4">Permease</fullName>
    </submittedName>
</protein>
<feature type="transmembrane region" description="Helical" evidence="2">
    <location>
        <begin position="77"/>
        <end position="97"/>
    </location>
</feature>
<dbReference type="Proteomes" id="UP000184315">
    <property type="component" value="Unassembled WGS sequence"/>
</dbReference>
<feature type="transmembrane region" description="Helical" evidence="2">
    <location>
        <begin position="103"/>
        <end position="125"/>
    </location>
</feature>
<reference evidence="5" key="1">
    <citation type="submission" date="2015-10" db="EMBL/GenBank/DDBJ databases">
        <authorList>
            <person name="Regsiter A."/>
            <person name="william w."/>
        </authorList>
    </citation>
    <scope>NUCLEOTIDE SEQUENCE [LARGE SCALE GENOMIC DNA]</scope>
</reference>
<dbReference type="PANTHER" id="PTHR22911">
    <property type="entry name" value="ACYL-MALONYL CONDENSING ENZYME-RELATED"/>
    <property type="match status" value="1"/>
</dbReference>
<evidence type="ECO:0000259" key="3">
    <source>
        <dbReference type="Pfam" id="PF00892"/>
    </source>
</evidence>
<feature type="transmembrane region" description="Helical" evidence="2">
    <location>
        <begin position="255"/>
        <end position="275"/>
    </location>
</feature>
<dbReference type="STRING" id="671072.PL9214120015"/>
<feature type="transmembrane region" description="Helical" evidence="2">
    <location>
        <begin position="162"/>
        <end position="181"/>
    </location>
</feature>
<keyword evidence="2" id="KW-1133">Transmembrane helix</keyword>
<comment type="similarity">
    <text evidence="1">Belongs to the EamA transporter family.</text>
</comment>
<dbReference type="InterPro" id="IPR000620">
    <property type="entry name" value="EamA_dom"/>
</dbReference>
<dbReference type="Gene3D" id="1.10.3730.20">
    <property type="match status" value="1"/>
</dbReference>
<evidence type="ECO:0000313" key="4">
    <source>
        <dbReference type="EMBL" id="CUR30296.1"/>
    </source>
</evidence>
<dbReference type="AlphaFoldDB" id="A0A1J1LCV5"/>
<dbReference type="EMBL" id="CZDF01000024">
    <property type="protein sequence ID" value="CUR30296.1"/>
    <property type="molecule type" value="Genomic_DNA"/>
</dbReference>
<gene>
    <name evidence="4" type="ORF">PL9214120015</name>
</gene>
<keyword evidence="2" id="KW-0812">Transmembrane</keyword>
<keyword evidence="5" id="KW-1185">Reference proteome</keyword>